<protein>
    <submittedName>
        <fullName evidence="1">Uncharacterized protein</fullName>
    </submittedName>
</protein>
<dbReference type="Proteomes" id="UP000319103">
    <property type="component" value="Unassembled WGS sequence"/>
</dbReference>
<organism evidence="1 2">
    <name type="scientific">Kitasatospora acidiphila</name>
    <dbReference type="NCBI Taxonomy" id="2567942"/>
    <lineage>
        <taxon>Bacteria</taxon>
        <taxon>Bacillati</taxon>
        <taxon>Actinomycetota</taxon>
        <taxon>Actinomycetes</taxon>
        <taxon>Kitasatosporales</taxon>
        <taxon>Streptomycetaceae</taxon>
        <taxon>Kitasatospora</taxon>
    </lineage>
</organism>
<sequence length="63" mass="6937">MINRMTASTATDPGLEELYERLDTAAQLLAAGYSSFQERAGIVQRLCSGEITTQQARDEDRGE</sequence>
<dbReference type="OrthoDB" id="9986041at2"/>
<dbReference type="RefSeq" id="WP_141636002.1">
    <property type="nucleotide sequence ID" value="NZ_VIGB01000003.1"/>
</dbReference>
<evidence type="ECO:0000313" key="2">
    <source>
        <dbReference type="Proteomes" id="UP000319103"/>
    </source>
</evidence>
<proteinExistence type="predicted"/>
<dbReference type="AlphaFoldDB" id="A0A540W964"/>
<comment type="caution">
    <text evidence="1">The sequence shown here is derived from an EMBL/GenBank/DDBJ whole genome shotgun (WGS) entry which is preliminary data.</text>
</comment>
<name>A0A540W964_9ACTN</name>
<keyword evidence="2" id="KW-1185">Reference proteome</keyword>
<reference evidence="1 2" key="1">
    <citation type="submission" date="2019-06" db="EMBL/GenBank/DDBJ databases">
        <title>Description of Kitasatospora acidophila sp. nov. isolated from pine grove soil, and reclassification of Streptomyces novaecaesareae to Kitasatospora novaeceasareae comb. nov.</title>
        <authorList>
            <person name="Kim M.J."/>
        </authorList>
    </citation>
    <scope>NUCLEOTIDE SEQUENCE [LARGE SCALE GENOMIC DNA]</scope>
    <source>
        <strain evidence="1 2">MMS16-CNU292</strain>
    </source>
</reference>
<dbReference type="EMBL" id="VIGB01000003">
    <property type="protein sequence ID" value="TQF05528.1"/>
    <property type="molecule type" value="Genomic_DNA"/>
</dbReference>
<evidence type="ECO:0000313" key="1">
    <source>
        <dbReference type="EMBL" id="TQF05528.1"/>
    </source>
</evidence>
<gene>
    <name evidence="1" type="ORF">E6W39_29005</name>
</gene>
<accession>A0A540W964</accession>